<proteinExistence type="predicted"/>
<gene>
    <name evidence="1" type="ORF">PIBRA_LOCUS13554</name>
</gene>
<comment type="caution">
    <text evidence="1">The sequence shown here is derived from an EMBL/GenBank/DDBJ whole genome shotgun (WGS) entry which is preliminary data.</text>
</comment>
<reference evidence="1" key="1">
    <citation type="submission" date="2022-05" db="EMBL/GenBank/DDBJ databases">
        <authorList>
            <person name="Okamura Y."/>
        </authorList>
    </citation>
    <scope>NUCLEOTIDE SEQUENCE</scope>
</reference>
<keyword evidence="2" id="KW-1185">Reference proteome</keyword>
<dbReference type="Proteomes" id="UP001152562">
    <property type="component" value="Unassembled WGS sequence"/>
</dbReference>
<sequence>MEKNGFGLTRTEFLDIVKGYVKQNDLKTHFNDGTPGKDWFSSFKKRYNLSIKKPLAVEVAPKKAADPFVIQEFYDILDRVIADLGQA</sequence>
<organism evidence="1 2">
    <name type="scientific">Pieris brassicae</name>
    <name type="common">White butterfly</name>
    <name type="synonym">Large white butterfly</name>
    <dbReference type="NCBI Taxonomy" id="7116"/>
    <lineage>
        <taxon>Eukaryota</taxon>
        <taxon>Metazoa</taxon>
        <taxon>Ecdysozoa</taxon>
        <taxon>Arthropoda</taxon>
        <taxon>Hexapoda</taxon>
        <taxon>Insecta</taxon>
        <taxon>Pterygota</taxon>
        <taxon>Neoptera</taxon>
        <taxon>Endopterygota</taxon>
        <taxon>Lepidoptera</taxon>
        <taxon>Glossata</taxon>
        <taxon>Ditrysia</taxon>
        <taxon>Papilionoidea</taxon>
        <taxon>Pieridae</taxon>
        <taxon>Pierinae</taxon>
        <taxon>Pieris</taxon>
    </lineage>
</organism>
<protein>
    <recommendedName>
        <fullName evidence="3">HTH CENPB-type domain-containing protein</fullName>
    </recommendedName>
</protein>
<dbReference type="AlphaFoldDB" id="A0A9P0U2A0"/>
<evidence type="ECO:0000313" key="1">
    <source>
        <dbReference type="EMBL" id="CAH4037943.1"/>
    </source>
</evidence>
<evidence type="ECO:0000313" key="2">
    <source>
        <dbReference type="Proteomes" id="UP001152562"/>
    </source>
</evidence>
<accession>A0A9P0U2A0</accession>
<name>A0A9P0U2A0_PIEBR</name>
<dbReference type="EMBL" id="CALOZG010000085">
    <property type="protein sequence ID" value="CAH4037943.1"/>
    <property type="molecule type" value="Genomic_DNA"/>
</dbReference>
<evidence type="ECO:0008006" key="3">
    <source>
        <dbReference type="Google" id="ProtNLM"/>
    </source>
</evidence>